<keyword evidence="2 3" id="KW-0732">Signal</keyword>
<dbReference type="eggNOG" id="COG3487">
    <property type="taxonomic scope" value="Bacteria"/>
</dbReference>
<dbReference type="Gene3D" id="1.20.1420.20">
    <property type="entry name" value="M75 peptidase, HXXE motif"/>
    <property type="match status" value="1"/>
</dbReference>
<dbReference type="InterPro" id="IPR038352">
    <property type="entry name" value="Imelysin_sf"/>
</dbReference>
<feature type="domain" description="Imelysin-like" evidence="4">
    <location>
        <begin position="54"/>
        <end position="386"/>
    </location>
</feature>
<feature type="chain" id="PRO_5039031288" evidence="3">
    <location>
        <begin position="23"/>
        <end position="401"/>
    </location>
</feature>
<comment type="caution">
    <text evidence="5">The sequence shown here is derived from an EMBL/GenBank/DDBJ whole genome shotgun (WGS) entry which is preliminary data.</text>
</comment>
<evidence type="ECO:0000256" key="2">
    <source>
        <dbReference type="ARBA" id="ARBA00022729"/>
    </source>
</evidence>
<keyword evidence="6" id="KW-1185">Reference proteome</keyword>
<reference evidence="5 6" key="1">
    <citation type="journal article" date="2013" name="ISME J.">
        <title>Metabolic model for the filamentous 'Candidatus Microthrix parvicella' based on genomic and metagenomic analyses.</title>
        <authorList>
            <person name="Jon McIlroy S."/>
            <person name="Kristiansen R."/>
            <person name="Albertsen M."/>
            <person name="Michael Karst S."/>
            <person name="Rossetti S."/>
            <person name="Lund Nielsen J."/>
            <person name="Tandoi V."/>
            <person name="James Seviour R."/>
            <person name="Nielsen P.H."/>
        </authorList>
    </citation>
    <scope>NUCLEOTIDE SEQUENCE [LARGE SCALE GENOMIC DNA]</scope>
    <source>
        <strain evidence="5 6">RN1</strain>
    </source>
</reference>
<dbReference type="InterPro" id="IPR018976">
    <property type="entry name" value="Imelysin-like"/>
</dbReference>
<evidence type="ECO:0000313" key="5">
    <source>
        <dbReference type="EMBL" id="CCM63290.1"/>
    </source>
</evidence>
<sequence length="401" mass="41589">MKSGLLSSVPLAAVLIAASCGGGDQTTTAASQPSGADATLSAEVVEHYADGVFASYGASLDSATAMSDTIDTFLATPTEDTLTAARQSWLDARPDYGVTEAFRFYGGPIDADDAGPEGQINAWPMDESYVDYVEGDANSGIINDPEEHPELTPGALAELNEAGGETNVSTGWHAIEFLLWGQDLSEDGPGERPATDFATTGTAAAKNADRRVEYLGSVTELLLADLQDVADAWDPEADDNYRAEFLAKPSDEALTDIIGGIGELSRGELAGERMSVAYTERTQEEEHSCFSDNTTEDIVANAQGVANVITGDYPGGLAGPGLAQLLADDDEAAAAELTAAVETSVTSAESIPAPFDQHLLDGVSDDDPGRAAIKTTMGNLGAQTDLIVDQAAALGLTVEVS</sequence>
<feature type="signal peptide" evidence="3">
    <location>
        <begin position="1"/>
        <end position="22"/>
    </location>
</feature>
<gene>
    <name evidence="5" type="ORF">BN381_20114</name>
</gene>
<accession>R4YYC2</accession>
<organism evidence="5 6">
    <name type="scientific">Candidatus Neomicrothrix parvicella RN1</name>
    <dbReference type="NCBI Taxonomy" id="1229780"/>
    <lineage>
        <taxon>Bacteria</taxon>
        <taxon>Bacillati</taxon>
        <taxon>Actinomycetota</taxon>
        <taxon>Acidimicrobiia</taxon>
        <taxon>Acidimicrobiales</taxon>
        <taxon>Microthrixaceae</taxon>
        <taxon>Candidatus Neomicrothrix</taxon>
    </lineage>
</organism>
<dbReference type="EMBL" id="CANL01000012">
    <property type="protein sequence ID" value="CCM63290.1"/>
    <property type="molecule type" value="Genomic_DNA"/>
</dbReference>
<protein>
    <submittedName>
        <fullName evidence="5">Peptidase M75, Imelysin</fullName>
    </submittedName>
</protein>
<dbReference type="Pfam" id="PF09375">
    <property type="entry name" value="Peptidase_M75"/>
    <property type="match status" value="1"/>
</dbReference>
<dbReference type="Proteomes" id="UP000018291">
    <property type="component" value="Unassembled WGS sequence"/>
</dbReference>
<dbReference type="AlphaFoldDB" id="R4YYC2"/>
<dbReference type="OrthoDB" id="9764688at2"/>
<evidence type="ECO:0000259" key="4">
    <source>
        <dbReference type="Pfam" id="PF09375"/>
    </source>
</evidence>
<proteinExistence type="predicted"/>
<evidence type="ECO:0000256" key="1">
    <source>
        <dbReference type="ARBA" id="ARBA00004196"/>
    </source>
</evidence>
<dbReference type="STRING" id="1229780.BN381_20114"/>
<dbReference type="CDD" id="cd14657">
    <property type="entry name" value="Imelysin_IrpA-like"/>
    <property type="match status" value="1"/>
</dbReference>
<name>R4YYC2_9ACTN</name>
<comment type="subcellular location">
    <subcellularLocation>
        <location evidence="1">Cell envelope</location>
    </subcellularLocation>
</comment>
<dbReference type="GO" id="GO:0030313">
    <property type="term" value="C:cell envelope"/>
    <property type="evidence" value="ECO:0007669"/>
    <property type="project" value="UniProtKB-SubCell"/>
</dbReference>
<evidence type="ECO:0000256" key="3">
    <source>
        <dbReference type="SAM" id="SignalP"/>
    </source>
</evidence>
<evidence type="ECO:0000313" key="6">
    <source>
        <dbReference type="Proteomes" id="UP000018291"/>
    </source>
</evidence>
<dbReference type="HOGENOM" id="CLU_048993_0_0_11"/>
<dbReference type="PROSITE" id="PS51257">
    <property type="entry name" value="PROKAR_LIPOPROTEIN"/>
    <property type="match status" value="1"/>
</dbReference>